<dbReference type="AlphaFoldDB" id="A0A0F7CQ22"/>
<organism evidence="1 2">
    <name type="scientific">Streptomyces xiamenensis</name>
    <dbReference type="NCBI Taxonomy" id="408015"/>
    <lineage>
        <taxon>Bacteria</taxon>
        <taxon>Bacillati</taxon>
        <taxon>Actinomycetota</taxon>
        <taxon>Actinomycetes</taxon>
        <taxon>Kitasatosporales</taxon>
        <taxon>Streptomycetaceae</taxon>
        <taxon>Streptomyces</taxon>
    </lineage>
</organism>
<gene>
    <name evidence="1" type="ORF">SXIM_42720</name>
</gene>
<evidence type="ECO:0000313" key="1">
    <source>
        <dbReference type="EMBL" id="AKG45656.1"/>
    </source>
</evidence>
<dbReference type="KEGG" id="sxi:SXIM_42720"/>
<dbReference type="STRING" id="408015.SXIM_42720"/>
<dbReference type="HOGENOM" id="CLU_3123455_0_0_11"/>
<sequence length="50" mass="5034">MLRTVRTGRRARGGAAASASCRCAAQVAVRSGTAVSSARGRSAGCRRTAP</sequence>
<dbReference type="EMBL" id="CP009922">
    <property type="protein sequence ID" value="AKG45656.1"/>
    <property type="molecule type" value="Genomic_DNA"/>
</dbReference>
<protein>
    <submittedName>
        <fullName evidence="1">Uncharacterized protein</fullName>
    </submittedName>
</protein>
<reference evidence="1" key="1">
    <citation type="submission" date="2019-08" db="EMBL/GenBank/DDBJ databases">
        <title>Complete genome sequence of a mangrove-derived Streptomyces xiamenensis.</title>
        <authorList>
            <person name="Xu J."/>
        </authorList>
    </citation>
    <scope>NUCLEOTIDE SEQUENCE</scope>
    <source>
        <strain evidence="1">318</strain>
    </source>
</reference>
<name>A0A0F7CQ22_9ACTN</name>
<dbReference type="Proteomes" id="UP000034034">
    <property type="component" value="Chromosome"/>
</dbReference>
<proteinExistence type="predicted"/>
<evidence type="ECO:0000313" key="2">
    <source>
        <dbReference type="Proteomes" id="UP000034034"/>
    </source>
</evidence>
<accession>A0A0F7CQ22</accession>
<keyword evidence="2" id="KW-1185">Reference proteome</keyword>